<comment type="caution">
    <text evidence="2">The sequence shown here is derived from an EMBL/GenBank/DDBJ whole genome shotgun (WGS) entry which is preliminary data.</text>
</comment>
<dbReference type="InterPro" id="IPR015421">
    <property type="entry name" value="PyrdxlP-dep_Trfase_major"/>
</dbReference>
<keyword evidence="2" id="KW-0808">Transferase</keyword>
<dbReference type="InterPro" id="IPR004839">
    <property type="entry name" value="Aminotransferase_I/II_large"/>
</dbReference>
<dbReference type="GO" id="GO:0047536">
    <property type="term" value="F:2-aminoadipate transaminase activity"/>
    <property type="evidence" value="ECO:0007669"/>
    <property type="project" value="TreeGrafter"/>
</dbReference>
<feature type="domain" description="Aminotransferase class I/classII large" evidence="1">
    <location>
        <begin position="47"/>
        <end position="415"/>
    </location>
</feature>
<evidence type="ECO:0000313" key="2">
    <source>
        <dbReference type="EMBL" id="CCG83418.1"/>
    </source>
</evidence>
<dbReference type="VEuPathDB" id="FungiDB:TAPDE_003473"/>
<dbReference type="OrthoDB" id="7042322at2759"/>
<dbReference type="eggNOG" id="KOG0634">
    <property type="taxonomic scope" value="Eukaryota"/>
</dbReference>
<name>R4XCS0_TAPDE</name>
<dbReference type="GO" id="GO:0030170">
    <property type="term" value="F:pyridoxal phosphate binding"/>
    <property type="evidence" value="ECO:0007669"/>
    <property type="project" value="InterPro"/>
</dbReference>
<dbReference type="InterPro" id="IPR015422">
    <property type="entry name" value="PyrdxlP-dep_Trfase_small"/>
</dbReference>
<dbReference type="Gene3D" id="3.90.1150.10">
    <property type="entry name" value="Aspartate Aminotransferase, domain 1"/>
    <property type="match status" value="1"/>
</dbReference>
<reference evidence="2 3" key="1">
    <citation type="journal article" date="2013" name="MBio">
        <title>Genome sequencing of the plant pathogen Taphrina deformans, the causal agent of peach leaf curl.</title>
        <authorList>
            <person name="Cisse O.H."/>
            <person name="Almeida J.M.G.C.F."/>
            <person name="Fonseca A."/>
            <person name="Kumar A.A."/>
            <person name="Salojaervi J."/>
            <person name="Overmyer K."/>
            <person name="Hauser P.M."/>
            <person name="Pagni M."/>
        </authorList>
    </citation>
    <scope>NUCLEOTIDE SEQUENCE [LARGE SCALE GENOMIC DNA]</scope>
    <source>
        <strain evidence="3">PYCC 5710 / ATCC 11124 / CBS 356.35 / IMI 108563 / JCM 9778 / NBRC 8474</strain>
    </source>
</reference>
<dbReference type="STRING" id="1097556.R4XCS0"/>
<keyword evidence="3" id="KW-1185">Reference proteome</keyword>
<protein>
    <submittedName>
        <fullName evidence="2">Aminotransferase</fullName>
    </submittedName>
</protein>
<dbReference type="Proteomes" id="UP000013776">
    <property type="component" value="Unassembled WGS sequence"/>
</dbReference>
<dbReference type="PANTHER" id="PTHR42858:SF1">
    <property type="entry name" value="LD15494P"/>
    <property type="match status" value="1"/>
</dbReference>
<dbReference type="EMBL" id="CAHR02000145">
    <property type="protein sequence ID" value="CCG83418.1"/>
    <property type="molecule type" value="Genomic_DNA"/>
</dbReference>
<proteinExistence type="predicted"/>
<dbReference type="SUPFAM" id="SSF53383">
    <property type="entry name" value="PLP-dependent transferases"/>
    <property type="match status" value="1"/>
</dbReference>
<dbReference type="AlphaFoldDB" id="R4XCS0"/>
<keyword evidence="2" id="KW-0032">Aminotransferase</keyword>
<sequence>MTLPLLRNGIIDMARGHPSTHLLATREMAKSTASVYARLSQSMDHEDADRHPLQYGTDAGPLQVRQVFASWLGDMYKNPLSIDPDLLAITCGASTGLANTCLQMTDPVYTRRIFMITPAYFLAAKIFQDAGYQEKMCAVNEQTDGFDVTQLKYILDGDAVLGDSWPSRPTLAGKRYKYLFYAVPTFSNPSGIVWSVAKRKALLELARKYDILIITDEVYDFLDYARTSVDTPPLPRIVDLDVESLHESPGTAQWGNTISNMSFSKYLGPGLRIGILQAAAKGLVNQWTSGGANHSGGMMAQHTSYYVAELIETGEMTQVLARLNEVYAERSRIMLATLAEEMPPGTRVFGGRGGYFIWVELPESHTTHLTATQILDVARGEGYDVSALSGAAFEVPFDERGWGKRWFRISLSYLEQDVARQGIKLLGQAIRDCQAP</sequence>
<dbReference type="PANTHER" id="PTHR42858">
    <property type="entry name" value="AMINOTRANSFERASE"/>
    <property type="match status" value="1"/>
</dbReference>
<dbReference type="InterPro" id="IPR015424">
    <property type="entry name" value="PyrdxlP-dep_Trfase"/>
</dbReference>
<dbReference type="Gene3D" id="3.40.640.10">
    <property type="entry name" value="Type I PLP-dependent aspartate aminotransferase-like (Major domain)"/>
    <property type="match status" value="1"/>
</dbReference>
<accession>R4XCS0</accession>
<evidence type="ECO:0000259" key="1">
    <source>
        <dbReference type="Pfam" id="PF00155"/>
    </source>
</evidence>
<evidence type="ECO:0000313" key="3">
    <source>
        <dbReference type="Proteomes" id="UP000013776"/>
    </source>
</evidence>
<organism evidence="2 3">
    <name type="scientific">Taphrina deformans (strain PYCC 5710 / ATCC 11124 / CBS 356.35 / IMI 108563 / JCM 9778 / NBRC 8474)</name>
    <name type="common">Peach leaf curl fungus</name>
    <name type="synonym">Lalaria deformans</name>
    <dbReference type="NCBI Taxonomy" id="1097556"/>
    <lineage>
        <taxon>Eukaryota</taxon>
        <taxon>Fungi</taxon>
        <taxon>Dikarya</taxon>
        <taxon>Ascomycota</taxon>
        <taxon>Taphrinomycotina</taxon>
        <taxon>Taphrinomycetes</taxon>
        <taxon>Taphrinales</taxon>
        <taxon>Taphrinaceae</taxon>
        <taxon>Taphrina</taxon>
    </lineage>
</organism>
<dbReference type="Pfam" id="PF00155">
    <property type="entry name" value="Aminotran_1_2"/>
    <property type="match status" value="1"/>
</dbReference>
<dbReference type="CDD" id="cd00609">
    <property type="entry name" value="AAT_like"/>
    <property type="match status" value="1"/>
</dbReference>
<gene>
    <name evidence="2" type="ORF">TAPDE_003473</name>
</gene>